<comment type="caution">
    <text evidence="3">The sequence shown here is derived from an EMBL/GenBank/DDBJ whole genome shotgun (WGS) entry which is preliminary data.</text>
</comment>
<dbReference type="InterPro" id="IPR043128">
    <property type="entry name" value="Rev_trsase/Diguanyl_cyclase"/>
</dbReference>
<keyword evidence="3" id="KW-0808">Transferase</keyword>
<evidence type="ECO:0000313" key="3">
    <source>
        <dbReference type="EMBL" id="KAL2506591.1"/>
    </source>
</evidence>
<keyword evidence="4" id="KW-1185">Reference proteome</keyword>
<evidence type="ECO:0000313" key="4">
    <source>
        <dbReference type="Proteomes" id="UP001604336"/>
    </source>
</evidence>
<accession>A0ABD1T1S6</accession>
<dbReference type="Pfam" id="PF17919">
    <property type="entry name" value="RT_RNaseH_2"/>
    <property type="match status" value="1"/>
</dbReference>
<sequence length="154" mass="17488">MDNFKLILGLEFLRDTKTTVLPFSDSLMMMESKPCVISTLVEKMGREEHLSHVVQNRPAVNRINKEGESLEWSSQCQAAFKKLKESMWTDPVLALPDMAKAFEMHTDASDFALGGVLIQEGHPVAYESRKLNNAERRYSAHKKELLAVVHCLRV</sequence>
<protein>
    <submittedName>
        <fullName evidence="3">Reverse transcriptase</fullName>
    </submittedName>
</protein>
<dbReference type="SUPFAM" id="SSF56672">
    <property type="entry name" value="DNA/RNA polymerases"/>
    <property type="match status" value="1"/>
</dbReference>
<dbReference type="Proteomes" id="UP001604336">
    <property type="component" value="Unassembled WGS sequence"/>
</dbReference>
<dbReference type="PANTHER" id="PTHR37984:SF5">
    <property type="entry name" value="PROTEIN NYNRIN-LIKE"/>
    <property type="match status" value="1"/>
</dbReference>
<organism evidence="3 4">
    <name type="scientific">Abeliophyllum distichum</name>
    <dbReference type="NCBI Taxonomy" id="126358"/>
    <lineage>
        <taxon>Eukaryota</taxon>
        <taxon>Viridiplantae</taxon>
        <taxon>Streptophyta</taxon>
        <taxon>Embryophyta</taxon>
        <taxon>Tracheophyta</taxon>
        <taxon>Spermatophyta</taxon>
        <taxon>Magnoliopsida</taxon>
        <taxon>eudicotyledons</taxon>
        <taxon>Gunneridae</taxon>
        <taxon>Pentapetalae</taxon>
        <taxon>asterids</taxon>
        <taxon>lamiids</taxon>
        <taxon>Lamiales</taxon>
        <taxon>Oleaceae</taxon>
        <taxon>Forsythieae</taxon>
        <taxon>Abeliophyllum</taxon>
    </lineage>
</organism>
<name>A0ABD1T1S6_9LAMI</name>
<dbReference type="GO" id="GO:0003964">
    <property type="term" value="F:RNA-directed DNA polymerase activity"/>
    <property type="evidence" value="ECO:0007669"/>
    <property type="project" value="UniProtKB-KW"/>
</dbReference>
<dbReference type="InterPro" id="IPR050951">
    <property type="entry name" value="Retrovirus_Pol_polyprotein"/>
</dbReference>
<keyword evidence="3" id="KW-0548">Nucleotidyltransferase</keyword>
<keyword evidence="1" id="KW-0511">Multifunctional enzyme</keyword>
<dbReference type="InterPro" id="IPR041577">
    <property type="entry name" value="RT_RNaseH_2"/>
</dbReference>
<dbReference type="EMBL" id="JBFOLK010000006">
    <property type="protein sequence ID" value="KAL2506591.1"/>
    <property type="molecule type" value="Genomic_DNA"/>
</dbReference>
<gene>
    <name evidence="3" type="ORF">Adt_22212</name>
</gene>
<reference evidence="4" key="1">
    <citation type="submission" date="2024-07" db="EMBL/GenBank/DDBJ databases">
        <title>Two chromosome-level genome assemblies of Korean endemic species Abeliophyllum distichum and Forsythia ovata (Oleaceae).</title>
        <authorList>
            <person name="Jang H."/>
        </authorList>
    </citation>
    <scope>NUCLEOTIDE SEQUENCE [LARGE SCALE GENOMIC DNA]</scope>
</reference>
<evidence type="ECO:0000256" key="1">
    <source>
        <dbReference type="ARBA" id="ARBA00023268"/>
    </source>
</evidence>
<dbReference type="AlphaFoldDB" id="A0ABD1T1S6"/>
<dbReference type="PANTHER" id="PTHR37984">
    <property type="entry name" value="PROTEIN CBG26694"/>
    <property type="match status" value="1"/>
</dbReference>
<evidence type="ECO:0000259" key="2">
    <source>
        <dbReference type="Pfam" id="PF17919"/>
    </source>
</evidence>
<feature type="domain" description="Reverse transcriptase/retrotransposon-derived protein RNase H-like" evidence="2">
    <location>
        <begin position="72"/>
        <end position="153"/>
    </location>
</feature>
<keyword evidence="3" id="KW-0695">RNA-directed DNA polymerase</keyword>
<dbReference type="Gene3D" id="3.30.70.270">
    <property type="match status" value="1"/>
</dbReference>
<dbReference type="InterPro" id="IPR043502">
    <property type="entry name" value="DNA/RNA_pol_sf"/>
</dbReference>
<proteinExistence type="predicted"/>